<evidence type="ECO:0000313" key="15">
    <source>
        <dbReference type="Proteomes" id="UP001175353"/>
    </source>
</evidence>
<keyword evidence="9" id="KW-0961">Cell wall biogenesis/degradation</keyword>
<keyword evidence="8 10" id="KW-0472">Membrane</keyword>
<evidence type="ECO:0000259" key="12">
    <source>
        <dbReference type="Pfam" id="PF20520"/>
    </source>
</evidence>
<dbReference type="Proteomes" id="UP001175353">
    <property type="component" value="Unassembled WGS sequence"/>
</dbReference>
<comment type="caution">
    <text evidence="14">The sequence shown here is derived from an EMBL/GenBank/DDBJ whole genome shotgun (WGS) entry which is preliminary data.</text>
</comment>
<sequence length="291" mass="31742">MLLPRISALLLAASTANALKDAYPFLMLPTSPDDASRPQSRQIALATDVEAQTIEYIASTRRDRYFIFTQPGLQAADFQHMPKLRQRVSKLKDGEGAYVQIPEVVGGVSVETIAASMVGKMGVGATGGMREQEMPALSSSMSESDRAVAVAMTDDYIGALLAELDDLSVEPYLFIFAGEAAHAGNATVEDHRDLPYEMDEPYPTLHTDLKRDTRTYHVRQANSSAENPQSHLPLFEKYKFLSPALFMGLTVSLILFSILYVGVSAIAGLEVSYAAFSKEMGPQAQNKGKQQ</sequence>
<gene>
    <name evidence="13" type="ORF">LTR82_008395</name>
    <name evidence="14" type="ORF">LTR91_006566</name>
</gene>
<reference evidence="14" key="2">
    <citation type="submission" date="2023-06" db="EMBL/GenBank/DDBJ databases">
        <title>Black Yeasts Isolated from many extreme environments.</title>
        <authorList>
            <person name="Coleine C."/>
            <person name="Stajich J.E."/>
            <person name="Selbmann L."/>
        </authorList>
    </citation>
    <scope>NUCLEOTIDE SEQUENCE</scope>
    <source>
        <strain evidence="14">CCFEE 5200</strain>
    </source>
</reference>
<dbReference type="GO" id="GO:0006078">
    <property type="term" value="P:(1-&gt;6)-beta-D-glucan biosynthetic process"/>
    <property type="evidence" value="ECO:0007669"/>
    <property type="project" value="TreeGrafter"/>
</dbReference>
<dbReference type="EMBL" id="JAUJLE010000045">
    <property type="protein sequence ID" value="KAK0997599.1"/>
    <property type="molecule type" value="Genomic_DNA"/>
</dbReference>
<evidence type="ECO:0000256" key="3">
    <source>
        <dbReference type="ARBA" id="ARBA00022089"/>
    </source>
</evidence>
<evidence type="ECO:0000256" key="9">
    <source>
        <dbReference type="ARBA" id="ARBA00023316"/>
    </source>
</evidence>
<evidence type="ECO:0000256" key="6">
    <source>
        <dbReference type="ARBA" id="ARBA00022824"/>
    </source>
</evidence>
<evidence type="ECO:0000256" key="5">
    <source>
        <dbReference type="ARBA" id="ARBA00022729"/>
    </source>
</evidence>
<evidence type="ECO:0000256" key="4">
    <source>
        <dbReference type="ARBA" id="ARBA00022692"/>
    </source>
</evidence>
<dbReference type="GO" id="GO:0005789">
    <property type="term" value="C:endoplasmic reticulum membrane"/>
    <property type="evidence" value="ECO:0007669"/>
    <property type="project" value="UniProtKB-SubCell"/>
</dbReference>
<protein>
    <recommendedName>
        <fullName evidence="3">Protein BIG1</fullName>
    </recommendedName>
</protein>
<feature type="domain" description="V-type proton ATPase subunit S1/VOA1 transmembrane" evidence="12">
    <location>
        <begin position="240"/>
        <end position="278"/>
    </location>
</feature>
<proteinExistence type="inferred from homology"/>
<dbReference type="PANTHER" id="PTHR28285:SF1">
    <property type="entry name" value="PROTEIN BIG1"/>
    <property type="match status" value="1"/>
</dbReference>
<reference evidence="13" key="1">
    <citation type="submission" date="2021-12" db="EMBL/GenBank/DDBJ databases">
        <title>Black yeast isolated from Biological Soil Crust.</title>
        <authorList>
            <person name="Kurbessoian T."/>
        </authorList>
    </citation>
    <scope>NUCLEOTIDE SEQUENCE</scope>
    <source>
        <strain evidence="13">CCFEE 5208</strain>
    </source>
</reference>
<keyword evidence="7 10" id="KW-1133">Transmembrane helix</keyword>
<dbReference type="GO" id="GO:0009272">
    <property type="term" value="P:fungal-type cell wall biogenesis"/>
    <property type="evidence" value="ECO:0007669"/>
    <property type="project" value="TreeGrafter"/>
</dbReference>
<dbReference type="InterPro" id="IPR037654">
    <property type="entry name" value="Big1"/>
</dbReference>
<evidence type="ECO:0000256" key="10">
    <source>
        <dbReference type="SAM" id="Phobius"/>
    </source>
</evidence>
<evidence type="ECO:0000256" key="1">
    <source>
        <dbReference type="ARBA" id="ARBA00004115"/>
    </source>
</evidence>
<comment type="subcellular location">
    <subcellularLocation>
        <location evidence="1">Endoplasmic reticulum membrane</location>
        <topology evidence="1">Single-pass type I membrane protein</topology>
    </subcellularLocation>
</comment>
<dbReference type="InterPro" id="IPR046756">
    <property type="entry name" value="VAS1/VOA1_TM"/>
</dbReference>
<feature type="transmembrane region" description="Helical" evidence="10">
    <location>
        <begin position="244"/>
        <end position="269"/>
    </location>
</feature>
<dbReference type="AlphaFoldDB" id="A0AAN6QVW0"/>
<feature type="signal peptide" evidence="11">
    <location>
        <begin position="1"/>
        <end position="18"/>
    </location>
</feature>
<evidence type="ECO:0000313" key="14">
    <source>
        <dbReference type="EMBL" id="KAK0997599.1"/>
    </source>
</evidence>
<dbReference type="PANTHER" id="PTHR28285">
    <property type="entry name" value="PROTEIN BIG1"/>
    <property type="match status" value="1"/>
</dbReference>
<organism evidence="14 15">
    <name type="scientific">Friedmanniomyces endolithicus</name>
    <dbReference type="NCBI Taxonomy" id="329885"/>
    <lineage>
        <taxon>Eukaryota</taxon>
        <taxon>Fungi</taxon>
        <taxon>Dikarya</taxon>
        <taxon>Ascomycota</taxon>
        <taxon>Pezizomycotina</taxon>
        <taxon>Dothideomycetes</taxon>
        <taxon>Dothideomycetidae</taxon>
        <taxon>Mycosphaerellales</taxon>
        <taxon>Teratosphaeriaceae</taxon>
        <taxon>Friedmanniomyces</taxon>
    </lineage>
</organism>
<dbReference type="GO" id="GO:0071555">
    <property type="term" value="P:cell wall organization"/>
    <property type="evidence" value="ECO:0007669"/>
    <property type="project" value="UniProtKB-KW"/>
</dbReference>
<dbReference type="EMBL" id="JASUXU010000024">
    <property type="protein sequence ID" value="KAK0320682.1"/>
    <property type="molecule type" value="Genomic_DNA"/>
</dbReference>
<comment type="similarity">
    <text evidence="2">Belongs to the BIG1 family.</text>
</comment>
<keyword evidence="15" id="KW-1185">Reference proteome</keyword>
<evidence type="ECO:0000256" key="7">
    <source>
        <dbReference type="ARBA" id="ARBA00022989"/>
    </source>
</evidence>
<evidence type="ECO:0000256" key="11">
    <source>
        <dbReference type="SAM" id="SignalP"/>
    </source>
</evidence>
<feature type="chain" id="PRO_5044710524" description="Protein BIG1" evidence="11">
    <location>
        <begin position="19"/>
        <end position="291"/>
    </location>
</feature>
<dbReference type="Pfam" id="PF20520">
    <property type="entry name" value="Ac45-VOA1_TM"/>
    <property type="match status" value="1"/>
</dbReference>
<evidence type="ECO:0000256" key="2">
    <source>
        <dbReference type="ARBA" id="ARBA00008203"/>
    </source>
</evidence>
<accession>A0AAN6QVW0</accession>
<evidence type="ECO:0000313" key="13">
    <source>
        <dbReference type="EMBL" id="KAK0320682.1"/>
    </source>
</evidence>
<dbReference type="Proteomes" id="UP001168146">
    <property type="component" value="Unassembled WGS sequence"/>
</dbReference>
<keyword evidence="5 11" id="KW-0732">Signal</keyword>
<name>A0AAN6QVW0_9PEZI</name>
<evidence type="ECO:0000256" key="8">
    <source>
        <dbReference type="ARBA" id="ARBA00023136"/>
    </source>
</evidence>
<keyword evidence="6" id="KW-0256">Endoplasmic reticulum</keyword>
<keyword evidence="4 10" id="KW-0812">Transmembrane</keyword>